<name>A0A6N7W5J1_9ACTO</name>
<dbReference type="EMBL" id="VULO01000003">
    <property type="protein sequence ID" value="MSS83712.1"/>
    <property type="molecule type" value="Genomic_DNA"/>
</dbReference>
<organism evidence="1 2">
    <name type="scientific">Scrofimicrobium canadense</name>
    <dbReference type="NCBI Taxonomy" id="2652290"/>
    <lineage>
        <taxon>Bacteria</taxon>
        <taxon>Bacillati</taxon>
        <taxon>Actinomycetota</taxon>
        <taxon>Actinomycetes</taxon>
        <taxon>Actinomycetales</taxon>
        <taxon>Actinomycetaceae</taxon>
        <taxon>Scrofimicrobium</taxon>
    </lineage>
</organism>
<sequence>MVIDVSDDQFEALVDRAFERIPQGLIDLVDNCIVTIENEPPVGEDLLGLYEGTALTERDDYAGVLPDVITLYQGPLTRLADSLEELEEEVFVTVVHEIAHHFGIDDEKLHELDWA</sequence>
<dbReference type="Pfam" id="PF06262">
    <property type="entry name" value="Zincin_1"/>
    <property type="match status" value="1"/>
</dbReference>
<evidence type="ECO:0000313" key="2">
    <source>
        <dbReference type="Proteomes" id="UP000470875"/>
    </source>
</evidence>
<dbReference type="Gene3D" id="3.30.2010.20">
    <property type="match status" value="1"/>
</dbReference>
<keyword evidence="2" id="KW-1185">Reference proteome</keyword>
<reference evidence="1 2" key="1">
    <citation type="submission" date="2019-08" db="EMBL/GenBank/DDBJ databases">
        <title>In-depth cultivation of the pig gut microbiome towards novel bacterial diversity and tailored functional studies.</title>
        <authorList>
            <person name="Wylensek D."/>
            <person name="Hitch T.C.A."/>
            <person name="Clavel T."/>
        </authorList>
    </citation>
    <scope>NUCLEOTIDE SEQUENCE [LARGE SCALE GENOMIC DNA]</scope>
    <source>
        <strain evidence="1 2">WB03_NA08</strain>
    </source>
</reference>
<protein>
    <submittedName>
        <fullName evidence="1">Metallopeptidase family protein</fullName>
    </submittedName>
</protein>
<dbReference type="AlphaFoldDB" id="A0A6N7W5J1"/>
<gene>
    <name evidence="1" type="ORF">FYJ24_02830</name>
</gene>
<dbReference type="Proteomes" id="UP000470875">
    <property type="component" value="Unassembled WGS sequence"/>
</dbReference>
<dbReference type="InterPro" id="IPR038555">
    <property type="entry name" value="Zincin_1_sf"/>
</dbReference>
<accession>A0A6N7W5J1</accession>
<comment type="caution">
    <text evidence="1">The sequence shown here is derived from an EMBL/GenBank/DDBJ whole genome shotgun (WGS) entry which is preliminary data.</text>
</comment>
<dbReference type="CDD" id="cd12952">
    <property type="entry name" value="MMP_ACEL2062"/>
    <property type="match status" value="1"/>
</dbReference>
<proteinExistence type="predicted"/>
<dbReference type="SUPFAM" id="SSF55486">
    <property type="entry name" value="Metalloproteases ('zincins'), catalytic domain"/>
    <property type="match status" value="1"/>
</dbReference>
<evidence type="ECO:0000313" key="1">
    <source>
        <dbReference type="EMBL" id="MSS83712.1"/>
    </source>
</evidence>
<dbReference type="InterPro" id="IPR010428">
    <property type="entry name" value="Zincin_1"/>
</dbReference>